<dbReference type="PANTHER" id="PTHR47864:SF7">
    <property type="entry name" value="MYB_SANT-LIKE DOMAIN-CONTAINING PROTEIN"/>
    <property type="match status" value="1"/>
</dbReference>
<dbReference type="EMBL" id="QJNS01000343">
    <property type="protein sequence ID" value="RYO79182.1"/>
    <property type="molecule type" value="Genomic_DNA"/>
</dbReference>
<feature type="compositionally biased region" description="Low complexity" evidence="1">
    <location>
        <begin position="62"/>
        <end position="94"/>
    </location>
</feature>
<name>A0ABY0GWW3_9PEZI</name>
<proteinExistence type="predicted"/>
<accession>A0ABY0GWW3</accession>
<feature type="region of interest" description="Disordered" evidence="1">
    <location>
        <begin position="205"/>
        <end position="267"/>
    </location>
</feature>
<comment type="caution">
    <text evidence="2">The sequence shown here is derived from an EMBL/GenBank/DDBJ whole genome shotgun (WGS) entry which is preliminary data.</text>
</comment>
<feature type="compositionally biased region" description="Basic and acidic residues" evidence="1">
    <location>
        <begin position="95"/>
        <end position="107"/>
    </location>
</feature>
<evidence type="ECO:0000313" key="2">
    <source>
        <dbReference type="EMBL" id="RYO79182.1"/>
    </source>
</evidence>
<feature type="compositionally biased region" description="Low complexity" evidence="1">
    <location>
        <begin position="37"/>
        <end position="53"/>
    </location>
</feature>
<organism evidence="2 3">
    <name type="scientific">Monosporascus cannonballus</name>
    <dbReference type="NCBI Taxonomy" id="155416"/>
    <lineage>
        <taxon>Eukaryota</taxon>
        <taxon>Fungi</taxon>
        <taxon>Dikarya</taxon>
        <taxon>Ascomycota</taxon>
        <taxon>Pezizomycotina</taxon>
        <taxon>Sordariomycetes</taxon>
        <taxon>Xylariomycetidae</taxon>
        <taxon>Xylariales</taxon>
        <taxon>Xylariales incertae sedis</taxon>
        <taxon>Monosporascus</taxon>
    </lineage>
</organism>
<keyword evidence="3" id="KW-1185">Reference proteome</keyword>
<evidence type="ECO:0000256" key="1">
    <source>
        <dbReference type="SAM" id="MobiDB-lite"/>
    </source>
</evidence>
<gene>
    <name evidence="2" type="ORF">DL762_008293</name>
</gene>
<reference evidence="2 3" key="1">
    <citation type="submission" date="2018-06" db="EMBL/GenBank/DDBJ databases">
        <title>Complete Genomes of Monosporascus.</title>
        <authorList>
            <person name="Robinson A.J."/>
            <person name="Natvig D.O."/>
        </authorList>
    </citation>
    <scope>NUCLEOTIDE SEQUENCE [LARGE SCALE GENOMIC DNA]</scope>
    <source>
        <strain evidence="2 3">CBS 609.92</strain>
    </source>
</reference>
<dbReference type="Proteomes" id="UP000294003">
    <property type="component" value="Unassembled WGS sequence"/>
</dbReference>
<evidence type="ECO:0000313" key="3">
    <source>
        <dbReference type="Proteomes" id="UP000294003"/>
    </source>
</evidence>
<dbReference type="InterPro" id="IPR055314">
    <property type="entry name" value="At2g29880-like"/>
</dbReference>
<feature type="region of interest" description="Disordered" evidence="1">
    <location>
        <begin position="12"/>
        <end position="107"/>
    </location>
</feature>
<sequence>MADTIVSFFASLLPGSPRPRDQPAAPSRLRSETRIIGSTSSSSTAAGPTSAGSDANELPGVPTTRTIPAAATREASHTTTTPLTRATVTAAADAAPDRDRADDQRQQIRDQRAEFLNKLGGRPGKGKRGIEASGFSWDEDLQIPTAKPEVWESYLKIHPEARAFRYKALEHAELCEAVFGPSVKAKGELAVGLKGDASAATRSVQEASQASFSQKSATGEERDGSVEEAEDTFASQQVRARLRRRPADDSETQRRNKKPKEYGSSLVKEGLEQVAKAMIRSEELA</sequence>
<protein>
    <submittedName>
        <fullName evidence="2">Uncharacterized protein</fullName>
    </submittedName>
</protein>
<feature type="compositionally biased region" description="Polar residues" evidence="1">
    <location>
        <begin position="205"/>
        <end position="217"/>
    </location>
</feature>
<feature type="compositionally biased region" description="Basic and acidic residues" evidence="1">
    <location>
        <begin position="245"/>
        <end position="254"/>
    </location>
</feature>
<dbReference type="PANTHER" id="PTHR47864">
    <property type="entry name" value="TRANSMEMBRANE PROTEIN"/>
    <property type="match status" value="1"/>
</dbReference>